<dbReference type="AlphaFoldDB" id="A0AAE3ZFT4"/>
<feature type="compositionally biased region" description="Low complexity" evidence="3">
    <location>
        <begin position="1"/>
        <end position="14"/>
    </location>
</feature>
<name>A0AAE3ZFT4_9ACTN</name>
<dbReference type="EMBL" id="JAVDXW010000001">
    <property type="protein sequence ID" value="MDR7302452.1"/>
    <property type="molecule type" value="Genomic_DNA"/>
</dbReference>
<comment type="subcellular location">
    <subcellularLocation>
        <location evidence="1">Membrane</location>
    </subcellularLocation>
</comment>
<dbReference type="Proteomes" id="UP001180845">
    <property type="component" value="Unassembled WGS sequence"/>
</dbReference>
<dbReference type="GO" id="GO:0016020">
    <property type="term" value="C:membrane"/>
    <property type="evidence" value="ECO:0007669"/>
    <property type="project" value="UniProtKB-SubCell"/>
</dbReference>
<evidence type="ECO:0000313" key="5">
    <source>
        <dbReference type="EMBL" id="MDR7302452.1"/>
    </source>
</evidence>
<keyword evidence="4" id="KW-1133">Transmembrane helix</keyword>
<accession>A0AAE3ZFT4</accession>
<evidence type="ECO:0000256" key="3">
    <source>
        <dbReference type="SAM" id="MobiDB-lite"/>
    </source>
</evidence>
<dbReference type="PANTHER" id="PTHR37042:SF4">
    <property type="entry name" value="OUTER MEMBRANE PROTEIN RV1973"/>
    <property type="match status" value="1"/>
</dbReference>
<reference evidence="5" key="1">
    <citation type="submission" date="2023-07" db="EMBL/GenBank/DDBJ databases">
        <title>Sequencing the genomes of 1000 actinobacteria strains.</title>
        <authorList>
            <person name="Klenk H.-P."/>
        </authorList>
    </citation>
    <scope>NUCLEOTIDE SEQUENCE</scope>
    <source>
        <strain evidence="5">DSM 45977</strain>
    </source>
</reference>
<keyword evidence="6" id="KW-1185">Reference proteome</keyword>
<evidence type="ECO:0000256" key="4">
    <source>
        <dbReference type="SAM" id="Phobius"/>
    </source>
</evidence>
<feature type="compositionally biased region" description="Pro residues" evidence="3">
    <location>
        <begin position="107"/>
        <end position="120"/>
    </location>
</feature>
<evidence type="ECO:0000256" key="2">
    <source>
        <dbReference type="ARBA" id="ARBA00023136"/>
    </source>
</evidence>
<organism evidence="5 6">
    <name type="scientific">Haloactinomyces albus</name>
    <dbReference type="NCBI Taxonomy" id="1352928"/>
    <lineage>
        <taxon>Bacteria</taxon>
        <taxon>Bacillati</taxon>
        <taxon>Actinomycetota</taxon>
        <taxon>Actinomycetes</taxon>
        <taxon>Actinopolysporales</taxon>
        <taxon>Actinopolysporaceae</taxon>
        <taxon>Haloactinomyces</taxon>
    </lineage>
</organism>
<feature type="compositionally biased region" description="Low complexity" evidence="3">
    <location>
        <begin position="36"/>
        <end position="46"/>
    </location>
</feature>
<proteinExistence type="predicted"/>
<dbReference type="PANTHER" id="PTHR37042">
    <property type="entry name" value="OUTER MEMBRANE PROTEIN RV1973"/>
    <property type="match status" value="1"/>
</dbReference>
<keyword evidence="4" id="KW-0812">Transmembrane</keyword>
<feature type="compositionally biased region" description="Low complexity" evidence="3">
    <location>
        <begin position="54"/>
        <end position="74"/>
    </location>
</feature>
<keyword evidence="2 4" id="KW-0472">Membrane</keyword>
<feature type="compositionally biased region" description="Basic residues" evidence="3">
    <location>
        <begin position="19"/>
        <end position="33"/>
    </location>
</feature>
<evidence type="ECO:0000256" key="1">
    <source>
        <dbReference type="ARBA" id="ARBA00004370"/>
    </source>
</evidence>
<evidence type="ECO:0000313" key="6">
    <source>
        <dbReference type="Proteomes" id="UP001180845"/>
    </source>
</evidence>
<protein>
    <submittedName>
        <fullName evidence="5">Mce-associated membrane protein</fullName>
    </submittedName>
</protein>
<dbReference type="RefSeq" id="WP_310273995.1">
    <property type="nucleotide sequence ID" value="NZ_JAVDXW010000001.1"/>
</dbReference>
<feature type="transmembrane region" description="Helical" evidence="4">
    <location>
        <begin position="154"/>
        <end position="174"/>
    </location>
</feature>
<sequence>MSTPRRSGSSRGSSQKPSGARRPRVAGLHRRTARNSSAEPPQSSAESSDREQEPSAQEPQEPQEPQESSVQEQSGWDRDPEESTTPVVAEETAPVDDSGGGTWDSPAEPPSEPPAEPPSEPPDETPVTESQEAVAGADAGENHSGADRRLRRPAALVSLMLVLTVAFGGLAVWFHNEAHALRHEGAAANRALVDQAATSRVKGRITTAVEKLFSYDHTNTAKTEKAAKNLLTGKAVQKYDKLFATVRKQAPKQKLVVTTTVQTAGVTRLQEKRAEVLLFVNQRSTRTESGRSTVGPAQLSVVAEKHGDQWKISRITQR</sequence>
<feature type="region of interest" description="Disordered" evidence="3">
    <location>
        <begin position="1"/>
        <end position="147"/>
    </location>
</feature>
<comment type="caution">
    <text evidence="5">The sequence shown here is derived from an EMBL/GenBank/DDBJ whole genome shotgun (WGS) entry which is preliminary data.</text>
</comment>
<gene>
    <name evidence="5" type="ORF">JOF55_002633</name>
</gene>